<evidence type="ECO:0008006" key="5">
    <source>
        <dbReference type="Google" id="ProtNLM"/>
    </source>
</evidence>
<dbReference type="GO" id="GO:0005829">
    <property type="term" value="C:cytosol"/>
    <property type="evidence" value="ECO:0007669"/>
    <property type="project" value="TreeGrafter"/>
</dbReference>
<feature type="region of interest" description="Disordered" evidence="2">
    <location>
        <begin position="139"/>
        <end position="161"/>
    </location>
</feature>
<dbReference type="GeneID" id="37017668"/>
<dbReference type="GO" id="GO:0005634">
    <property type="term" value="C:nucleus"/>
    <property type="evidence" value="ECO:0007669"/>
    <property type="project" value="TreeGrafter"/>
</dbReference>
<name>A0A316V852_9BASI</name>
<dbReference type="GO" id="GO:0030688">
    <property type="term" value="C:preribosome, small subunit precursor"/>
    <property type="evidence" value="ECO:0007669"/>
    <property type="project" value="TreeGrafter"/>
</dbReference>
<dbReference type="STRING" id="1280837.A0A316V852"/>
<protein>
    <recommendedName>
        <fullName evidence="5">LTV-domain-containing protein</fullName>
    </recommendedName>
</protein>
<feature type="region of interest" description="Disordered" evidence="2">
    <location>
        <begin position="560"/>
        <end position="648"/>
    </location>
</feature>
<dbReference type="GO" id="GO:0042274">
    <property type="term" value="P:ribosomal small subunit biogenesis"/>
    <property type="evidence" value="ECO:0007669"/>
    <property type="project" value="InterPro"/>
</dbReference>
<dbReference type="InterPro" id="IPR007307">
    <property type="entry name" value="Ltv1"/>
</dbReference>
<feature type="compositionally biased region" description="Acidic residues" evidence="2">
    <location>
        <begin position="367"/>
        <end position="397"/>
    </location>
</feature>
<feature type="compositionally biased region" description="Basic and acidic residues" evidence="2">
    <location>
        <begin position="612"/>
        <end position="648"/>
    </location>
</feature>
<feature type="region of interest" description="Disordered" evidence="2">
    <location>
        <begin position="217"/>
        <end position="240"/>
    </location>
</feature>
<feature type="region of interest" description="Disordered" evidence="2">
    <location>
        <begin position="359"/>
        <end position="397"/>
    </location>
</feature>
<evidence type="ECO:0000256" key="2">
    <source>
        <dbReference type="SAM" id="MobiDB-lite"/>
    </source>
</evidence>
<evidence type="ECO:0000313" key="4">
    <source>
        <dbReference type="Proteomes" id="UP000245771"/>
    </source>
</evidence>
<feature type="compositionally biased region" description="Basic and acidic residues" evidence="2">
    <location>
        <begin position="23"/>
        <end position="61"/>
    </location>
</feature>
<keyword evidence="4" id="KW-1185">Reference proteome</keyword>
<feature type="non-terminal residue" evidence="3">
    <location>
        <position position="648"/>
    </location>
</feature>
<dbReference type="PANTHER" id="PTHR21531:SF0">
    <property type="entry name" value="PROTEIN LTV1 HOMOLOG"/>
    <property type="match status" value="1"/>
</dbReference>
<dbReference type="EMBL" id="KZ819604">
    <property type="protein sequence ID" value="PWN33208.1"/>
    <property type="molecule type" value="Genomic_DNA"/>
</dbReference>
<feature type="compositionally biased region" description="Acidic residues" evidence="2">
    <location>
        <begin position="569"/>
        <end position="586"/>
    </location>
</feature>
<dbReference type="Proteomes" id="UP000245771">
    <property type="component" value="Unassembled WGS sequence"/>
</dbReference>
<dbReference type="InParanoid" id="A0A316V852"/>
<reference evidence="3 4" key="1">
    <citation type="journal article" date="2018" name="Mol. Biol. Evol.">
        <title>Broad Genomic Sampling Reveals a Smut Pathogenic Ancestry of the Fungal Clade Ustilaginomycotina.</title>
        <authorList>
            <person name="Kijpornyongpan T."/>
            <person name="Mondo S.J."/>
            <person name="Barry K."/>
            <person name="Sandor L."/>
            <person name="Lee J."/>
            <person name="Lipzen A."/>
            <person name="Pangilinan J."/>
            <person name="LaButti K."/>
            <person name="Hainaut M."/>
            <person name="Henrissat B."/>
            <person name="Grigoriev I.V."/>
            <person name="Spatafora J.W."/>
            <person name="Aime M.C."/>
        </authorList>
    </citation>
    <scope>NUCLEOTIDE SEQUENCE [LARGE SCALE GENOMIC DNA]</scope>
    <source>
        <strain evidence="3 4">MCA 3882</strain>
    </source>
</reference>
<dbReference type="Pfam" id="PF04180">
    <property type="entry name" value="LTV"/>
    <property type="match status" value="1"/>
</dbReference>
<feature type="non-terminal residue" evidence="3">
    <location>
        <position position="1"/>
    </location>
</feature>
<accession>A0A316V852</accession>
<dbReference type="FunCoup" id="A0A316V852">
    <property type="interactions" value="295"/>
</dbReference>
<comment type="similarity">
    <text evidence="1">Belongs to the LTV1 family.</text>
</comment>
<feature type="region of interest" description="Disordered" evidence="2">
    <location>
        <begin position="279"/>
        <end position="316"/>
    </location>
</feature>
<dbReference type="RefSeq" id="XP_025353510.1">
    <property type="nucleotide sequence ID" value="XM_025495887.1"/>
</dbReference>
<dbReference type="PANTHER" id="PTHR21531">
    <property type="entry name" value="LOW-TEMPERATURE VIABILITY PROTEIN LTV1-RELATED"/>
    <property type="match status" value="1"/>
</dbReference>
<feature type="region of interest" description="Disordered" evidence="2">
    <location>
        <begin position="1"/>
        <end position="61"/>
    </location>
</feature>
<evidence type="ECO:0000313" key="3">
    <source>
        <dbReference type="EMBL" id="PWN33208.1"/>
    </source>
</evidence>
<dbReference type="OrthoDB" id="5852896at2759"/>
<gene>
    <name evidence="3" type="ORF">FA14DRAFT_109692</name>
</gene>
<proteinExistence type="inferred from homology"/>
<evidence type="ECO:0000256" key="1">
    <source>
        <dbReference type="ARBA" id="ARBA00009078"/>
    </source>
</evidence>
<sequence length="648" mass="72149">KSIWRGPNAQHFTLVHRSQQDPLLHDAEASDRVLKSTPRRNEAGRSGQDRNELERQLGAIAEKERKNVGEAANYGIYFDDTEYDYMQHLRSIGGKDNSRRGGQDEEKTEDVIMLEAPAAKKEKGKAKATGNEDVLEFKKEADVTSNKPLDLPSDVLPSNQMLPRTFEQDKEEGIRPDMDPHLRQILEALDDDAFLMKTAKKNETEDIDDFFGEIVKGGELEEEEEEPEWRQLPPGGEESIWLDPSAKAARELLQLKEEGKGVEDLSLESRVALFKKAAEENKKQGPALAGSRQAPSSVGSKSIFGDKGASRRSRHAGAKARLASSFYAPSIDGGATAFSMSSSAMERNQGLSKLDEQFARMERIYEQEDDDEDEEEGFEESEDGEDNEVGGPEDVDAIFEDFLSKNEIIGNRLRERLGDQATTPIEKVDMIRRELGEMRVIDRKTYDEAEAEGLGPKTTVEELISRDLAQRANARQEWDVETIQTTKTNLENHPRTIAAAESVAPSRISRIVPPSSFLGGVNGSNAPASLAGTDRMARIKIDPRTGKAVINGYINIGARQARRNKEESNKEDEEDGFSSPDEEPSLENDSASEAGSDDTTTESTIAASRMTVKRDRNESKEEKKARKQAAKEEKQTRKSDKAQRKAQF</sequence>
<organism evidence="3 4">
    <name type="scientific">Meira miltonrushii</name>
    <dbReference type="NCBI Taxonomy" id="1280837"/>
    <lineage>
        <taxon>Eukaryota</taxon>
        <taxon>Fungi</taxon>
        <taxon>Dikarya</taxon>
        <taxon>Basidiomycota</taxon>
        <taxon>Ustilaginomycotina</taxon>
        <taxon>Exobasidiomycetes</taxon>
        <taxon>Exobasidiales</taxon>
        <taxon>Brachybasidiaceae</taxon>
        <taxon>Meira</taxon>
    </lineage>
</organism>
<dbReference type="AlphaFoldDB" id="A0A316V852"/>
<dbReference type="GO" id="GO:0000056">
    <property type="term" value="P:ribosomal small subunit export from nucleus"/>
    <property type="evidence" value="ECO:0007669"/>
    <property type="project" value="TreeGrafter"/>
</dbReference>